<protein>
    <submittedName>
        <fullName evidence="1">Uncharacterized protein</fullName>
    </submittedName>
</protein>
<evidence type="ECO:0000313" key="2">
    <source>
        <dbReference type="Proteomes" id="UP000027138"/>
    </source>
</evidence>
<dbReference type="EMBL" id="KK914518">
    <property type="protein sequence ID" value="KDP34616.1"/>
    <property type="molecule type" value="Genomic_DNA"/>
</dbReference>
<keyword evidence="2" id="KW-1185">Reference proteome</keyword>
<dbReference type="PANTHER" id="PTHR35480:SF1">
    <property type="entry name" value="MATERNAL EFFECT EMBRYO ARREST 22"/>
    <property type="match status" value="1"/>
</dbReference>
<proteinExistence type="predicted"/>
<reference evidence="1 2" key="1">
    <citation type="journal article" date="2014" name="PLoS ONE">
        <title>Global Analysis of Gene Expression Profiles in Physic Nut (Jatropha curcas L.) Seedlings Exposed to Salt Stress.</title>
        <authorList>
            <person name="Zhang L."/>
            <person name="Zhang C."/>
            <person name="Wu P."/>
            <person name="Chen Y."/>
            <person name="Li M."/>
            <person name="Jiang H."/>
            <person name="Wu G."/>
        </authorList>
    </citation>
    <scope>NUCLEOTIDE SEQUENCE [LARGE SCALE GENOMIC DNA]</scope>
    <source>
        <strain evidence="2">cv. GZQX0401</strain>
        <tissue evidence="1">Young leaves</tissue>
    </source>
</reference>
<dbReference type="AlphaFoldDB" id="A0A067KEF5"/>
<organism evidence="1 2">
    <name type="scientific">Jatropha curcas</name>
    <name type="common">Barbados nut</name>
    <dbReference type="NCBI Taxonomy" id="180498"/>
    <lineage>
        <taxon>Eukaryota</taxon>
        <taxon>Viridiplantae</taxon>
        <taxon>Streptophyta</taxon>
        <taxon>Embryophyta</taxon>
        <taxon>Tracheophyta</taxon>
        <taxon>Spermatophyta</taxon>
        <taxon>Magnoliopsida</taxon>
        <taxon>eudicotyledons</taxon>
        <taxon>Gunneridae</taxon>
        <taxon>Pentapetalae</taxon>
        <taxon>rosids</taxon>
        <taxon>fabids</taxon>
        <taxon>Malpighiales</taxon>
        <taxon>Euphorbiaceae</taxon>
        <taxon>Crotonoideae</taxon>
        <taxon>Jatropheae</taxon>
        <taxon>Jatropha</taxon>
    </lineage>
</organism>
<dbReference type="Proteomes" id="UP000027138">
    <property type="component" value="Unassembled WGS sequence"/>
</dbReference>
<dbReference type="OrthoDB" id="1933275at2759"/>
<sequence length="322" mass="35084">MVSDVKSRISLASLCCLDELPSLIEDFLINGRVIVCTTVPSETLGACDSRMNIFVNGINLNLSSKPASADQLVAGSIILASLCAALDRIEFICEASYNLLWIQKYDIDILLAALHVFAYLGGDKFFSMKEYNLTMKVLKSIIIFLEGHSAVASASSCFSSVHVVGMKFHPCGKCPFDAVSVDMVVSELLEKFQSCALSVSMHQHKDNAKQCSSHEEVCCPLDTNFDASCSLKNCVMLPTHTTSVCNEALCYLSDVLSLVELLACYMDWEWTCGKIISGLPKILGRPMPDDFVVAVVVLIGQVGRLGVAACGYEDNEVENFEI</sequence>
<dbReference type="STRING" id="180498.A0A067KEF5"/>
<evidence type="ECO:0000313" key="1">
    <source>
        <dbReference type="EMBL" id="KDP34616.1"/>
    </source>
</evidence>
<gene>
    <name evidence="1" type="ORF">JCGZ_11139</name>
</gene>
<name>A0A067KEF5_JATCU</name>
<dbReference type="PANTHER" id="PTHR35480">
    <property type="entry name" value="MATERNAL EFFECT EMBRYO ARREST 22"/>
    <property type="match status" value="1"/>
</dbReference>
<accession>A0A067KEF5</accession>